<feature type="region of interest" description="Disordered" evidence="1">
    <location>
        <begin position="90"/>
        <end position="111"/>
    </location>
</feature>
<feature type="compositionally biased region" description="Basic and acidic residues" evidence="1">
    <location>
        <begin position="23"/>
        <end position="56"/>
    </location>
</feature>
<feature type="compositionally biased region" description="Basic and acidic residues" evidence="1">
    <location>
        <begin position="985"/>
        <end position="1001"/>
    </location>
</feature>
<dbReference type="PANTHER" id="PTHR36562">
    <property type="entry name" value="SERINE/ARGININE REPETITIVE MATRIX 2"/>
    <property type="match status" value="1"/>
</dbReference>
<feature type="compositionally biased region" description="Basic and acidic residues" evidence="1">
    <location>
        <begin position="1038"/>
        <end position="1048"/>
    </location>
</feature>
<gene>
    <name evidence="2" type="ORF">NEDG_01294</name>
</gene>
<feature type="compositionally biased region" description="Basic residues" evidence="1">
    <location>
        <begin position="1049"/>
        <end position="1059"/>
    </location>
</feature>
<feature type="compositionally biased region" description="Polar residues" evidence="1">
    <location>
        <begin position="90"/>
        <end position="104"/>
    </location>
</feature>
<feature type="compositionally biased region" description="Basic and acidic residues" evidence="1">
    <location>
        <begin position="1150"/>
        <end position="1160"/>
    </location>
</feature>
<dbReference type="AlphaFoldDB" id="A0A177ECH7"/>
<feature type="region of interest" description="Disordered" evidence="1">
    <location>
        <begin position="387"/>
        <end position="452"/>
    </location>
</feature>
<dbReference type="OrthoDB" id="2192435at2759"/>
<dbReference type="EMBL" id="LTDL01000041">
    <property type="protein sequence ID" value="OAG29221.1"/>
    <property type="molecule type" value="Genomic_DNA"/>
</dbReference>
<feature type="compositionally biased region" description="Low complexity" evidence="1">
    <location>
        <begin position="1019"/>
        <end position="1034"/>
    </location>
</feature>
<dbReference type="GeneID" id="93647644"/>
<dbReference type="GO" id="GO:0005634">
    <property type="term" value="C:nucleus"/>
    <property type="evidence" value="ECO:0007669"/>
    <property type="project" value="TreeGrafter"/>
</dbReference>
<evidence type="ECO:0000256" key="1">
    <source>
        <dbReference type="SAM" id="MobiDB-lite"/>
    </source>
</evidence>
<evidence type="ECO:0000313" key="2">
    <source>
        <dbReference type="EMBL" id="OAG29221.1"/>
    </source>
</evidence>
<comment type="caution">
    <text evidence="2">The sequence shown here is derived from an EMBL/GenBank/DDBJ whole genome shotgun (WGS) entry which is preliminary data.</text>
</comment>
<feature type="compositionally biased region" description="Basic and acidic residues" evidence="1">
    <location>
        <begin position="1206"/>
        <end position="1221"/>
    </location>
</feature>
<keyword evidence="3" id="KW-1185">Reference proteome</keyword>
<reference evidence="2 3" key="1">
    <citation type="submission" date="2016-02" db="EMBL/GenBank/DDBJ databases">
        <title>Discovery of a natural microsporidian pathogen with a broad tissue tropism in Caenorhabditis elegans.</title>
        <authorList>
            <person name="Luallen R.J."/>
            <person name="Reinke A.W."/>
            <person name="Tong L."/>
            <person name="Botts M.R."/>
            <person name="Felix M.-A."/>
            <person name="Troemel E.R."/>
        </authorList>
    </citation>
    <scope>NUCLEOTIDE SEQUENCE [LARGE SCALE GENOMIC DNA]</scope>
    <source>
        <strain evidence="2 3">JUm2807</strain>
    </source>
</reference>
<feature type="compositionally biased region" description="Low complexity" evidence="1">
    <location>
        <begin position="1193"/>
        <end position="1203"/>
    </location>
</feature>
<name>A0A177ECH7_9MICR</name>
<proteinExistence type="predicted"/>
<feature type="region of interest" description="Disordered" evidence="1">
    <location>
        <begin position="21"/>
        <end position="56"/>
    </location>
</feature>
<dbReference type="Proteomes" id="UP000185944">
    <property type="component" value="Unassembled WGS sequence"/>
</dbReference>
<evidence type="ECO:0000313" key="3">
    <source>
        <dbReference type="Proteomes" id="UP000185944"/>
    </source>
</evidence>
<dbReference type="PANTHER" id="PTHR36562:SF5">
    <property type="entry name" value="SERINE_ARGININE REPETITIVE MATRIX 2"/>
    <property type="match status" value="1"/>
</dbReference>
<dbReference type="VEuPathDB" id="MicrosporidiaDB:NEDG_01294"/>
<dbReference type="InterPro" id="IPR051372">
    <property type="entry name" value="CWC21"/>
</dbReference>
<feature type="compositionally biased region" description="Basic residues" evidence="1">
    <location>
        <begin position="1161"/>
        <end position="1175"/>
    </location>
</feature>
<feature type="compositionally biased region" description="Basic residues" evidence="1">
    <location>
        <begin position="1139"/>
        <end position="1149"/>
    </location>
</feature>
<feature type="compositionally biased region" description="Basic and acidic residues" evidence="1">
    <location>
        <begin position="441"/>
        <end position="452"/>
    </location>
</feature>
<feature type="region of interest" description="Disordered" evidence="1">
    <location>
        <begin position="978"/>
        <end position="1221"/>
    </location>
</feature>
<accession>A0A177ECH7</accession>
<protein>
    <submittedName>
        <fullName evidence="2">Uncharacterized protein</fullName>
    </submittedName>
</protein>
<sequence length="1221" mass="135044">MFPFKTLSKDSEMKETMAALNPRAEKSGHVIKEKHSKTNDISVKDGHPVQEEETRTKVTIDIDKRKPTIEKIGKDFLKSQDALYGTTMAQKQVSAGKTPPGSSKKNAKPKKSHIKLLGEADDLMQKLTIRYFKNKNYEKTVKKFVGVLKDLDATSIQNIFLQMLGNSDSPYVFLYIISEMKDLPVFLSDACVGRLILFVRTLRDVYTDTIPAFQVVKTFFEKYAMPDVMIENAFALMSEFEITASVREMFVFLYGKTHVINYYKELAQGVFALGVDRRLLFALIATIDDLNITKPVLSHVFAKATQYMNSHTVDRNSIVIGRCIWALGAVHTDAFESDFGLVLSLFSYFSSVFTEQACEAFTPEAMLEMVDVLELLSNSILKRPVHTQGGSIDSTKIDKYTKKSPTKKTANQAAIIPETSPGKQAGSGTGSGSSSEEELEGADKAQARSKPAAERDEKVLDIKISSAKLKNFVSIFEGIYTDSATTINDILKWTKRPTYERVLLLISLIKLTHLLIYLSYISGTPIVPYKDHYDLIVSAGLPKDSHDKKEAEVIAVLLLPLLAEKWNTLGFLVKEGTHAPPPTLLAEDIEKARSPISIFRKIADSIDYFSHPPVSSMLSNGHVLDVIFLITLPKYVANPLFKTSLRTTVSVLITRCKKEALGLLVRRLIELDSFYTGALKKRGSKAPRNPEKYIEVKNDLRKTVASLFLTEIDLTTETTVSQSTSTSKDKDKKKAEKGYDKIDISLIQKRVFNPVTHEEDYKVVEEISFVRVGTPKYQEDKDARSFLKHAKEGTRVDEKRRDIILQFLKGINDPAITEPFIKALTKLPKSVTLEETMQAYILKVLISLRNKLTISEETNQQMQEMAYALDESATNPKIKEYAKLLYAACQEYSTQDKPIDASTYDGLTLALLIYITTKKGDLQQLKDGFFKLCYTVEEKQRKELLLLFTQAGVETTNDLSLIVPKVLIRYKETVEGLDKAPPSSIEKKDKGKGGAKDEDSAKASAKISAKDEDSDSDSAKASSKTKGNAKASSKTKGKGKDEDSDSAKTKSKSKSKGKGKGKDEDSDSDSDSAKTNAKTKGKTSAKDEDSDSDSDSAKTSAKDENSDSDSDSDSAKTSAKDEDSDSDSDSAKTGAKTSAKSKSKSKGKTSAKDEDSDSAKTKNKSKSKGKGKGKSKGKDKDKDEDSDSDSDDSSNTSTTISTNPKKHTDSKPKHTDSKAKH</sequence>
<organism evidence="2 3">
    <name type="scientific">Nematocida displodere</name>
    <dbReference type="NCBI Taxonomy" id="1805483"/>
    <lineage>
        <taxon>Eukaryota</taxon>
        <taxon>Fungi</taxon>
        <taxon>Fungi incertae sedis</taxon>
        <taxon>Microsporidia</taxon>
        <taxon>Nematocida</taxon>
    </lineage>
</organism>
<dbReference type="RefSeq" id="XP_067543900.1">
    <property type="nucleotide sequence ID" value="XM_067688712.1"/>
</dbReference>